<dbReference type="VEuPathDB" id="FungiDB:H310_05099"/>
<reference evidence="1" key="1">
    <citation type="submission" date="2013-12" db="EMBL/GenBank/DDBJ databases">
        <title>The Genome Sequence of Aphanomyces invadans NJM9701.</title>
        <authorList>
            <consortium name="The Broad Institute Genomics Platform"/>
            <person name="Russ C."/>
            <person name="Tyler B."/>
            <person name="van West P."/>
            <person name="Dieguez-Uribeondo J."/>
            <person name="Young S.K."/>
            <person name="Zeng Q."/>
            <person name="Gargeya S."/>
            <person name="Fitzgerald M."/>
            <person name="Abouelleil A."/>
            <person name="Alvarado L."/>
            <person name="Chapman S.B."/>
            <person name="Gainer-Dewar J."/>
            <person name="Goldberg J."/>
            <person name="Griggs A."/>
            <person name="Gujja S."/>
            <person name="Hansen M."/>
            <person name="Howarth C."/>
            <person name="Imamovic A."/>
            <person name="Ireland A."/>
            <person name="Larimer J."/>
            <person name="McCowan C."/>
            <person name="Murphy C."/>
            <person name="Pearson M."/>
            <person name="Poon T.W."/>
            <person name="Priest M."/>
            <person name="Roberts A."/>
            <person name="Saif S."/>
            <person name="Shea T."/>
            <person name="Sykes S."/>
            <person name="Wortman J."/>
            <person name="Nusbaum C."/>
            <person name="Birren B."/>
        </authorList>
    </citation>
    <scope>NUCLEOTIDE SEQUENCE [LARGE SCALE GENOMIC DNA]</scope>
    <source>
        <strain evidence="1">NJM9701</strain>
    </source>
</reference>
<gene>
    <name evidence="1" type="ORF">H310_05099</name>
</gene>
<dbReference type="SUPFAM" id="SSF46689">
    <property type="entry name" value="Homeodomain-like"/>
    <property type="match status" value="1"/>
</dbReference>
<organism evidence="1">
    <name type="scientific">Aphanomyces invadans</name>
    <dbReference type="NCBI Taxonomy" id="157072"/>
    <lineage>
        <taxon>Eukaryota</taxon>
        <taxon>Sar</taxon>
        <taxon>Stramenopiles</taxon>
        <taxon>Oomycota</taxon>
        <taxon>Saprolegniomycetes</taxon>
        <taxon>Saprolegniales</taxon>
        <taxon>Verrucalvaceae</taxon>
        <taxon>Aphanomyces</taxon>
    </lineage>
</organism>
<dbReference type="EMBL" id="KI913959">
    <property type="protein sequence ID" value="ETW03720.1"/>
    <property type="molecule type" value="Genomic_DNA"/>
</dbReference>
<dbReference type="AlphaFoldDB" id="A0A024UBY4"/>
<dbReference type="RefSeq" id="XP_008867949.1">
    <property type="nucleotide sequence ID" value="XM_008869727.1"/>
</dbReference>
<protein>
    <submittedName>
        <fullName evidence="1">Uncharacterized protein</fullName>
    </submittedName>
</protein>
<dbReference type="OrthoDB" id="10501156at2759"/>
<proteinExistence type="predicted"/>
<sequence length="139" mass="15591">MPRGRQTRRKVFTVTEKLEVVKRYLNEGESFYSLGKSCGAQGNQVCRWVANHELLKQAAQRSPQAATVSIGRPVTNLDVEEQVLEYYNVLRDDDVAISTKMLKLKALNIDPTFRGGYTSALTSWHPSSDSSWPEDVVGT</sequence>
<dbReference type="GeneID" id="20082149"/>
<name>A0A024UBY4_9STRA</name>
<evidence type="ECO:0000313" key="1">
    <source>
        <dbReference type="EMBL" id="ETW03720.1"/>
    </source>
</evidence>
<accession>A0A024UBY4</accession>
<dbReference type="InterPro" id="IPR009057">
    <property type="entry name" value="Homeodomain-like_sf"/>
</dbReference>